<feature type="transmembrane region" description="Helical" evidence="8">
    <location>
        <begin position="97"/>
        <end position="114"/>
    </location>
</feature>
<organism evidence="10 11">
    <name type="scientific">Veillonella infantium</name>
    <dbReference type="NCBI Taxonomy" id="1911679"/>
    <lineage>
        <taxon>Bacteria</taxon>
        <taxon>Bacillati</taxon>
        <taxon>Bacillota</taxon>
        <taxon>Negativicutes</taxon>
        <taxon>Veillonellales</taxon>
        <taxon>Veillonellaceae</taxon>
        <taxon>Veillonella</taxon>
    </lineage>
</organism>
<dbReference type="InterPro" id="IPR003342">
    <property type="entry name" value="ArnT-like_N"/>
</dbReference>
<feature type="transmembrane region" description="Helical" evidence="8">
    <location>
        <begin position="358"/>
        <end position="377"/>
    </location>
</feature>
<keyword evidence="5 8" id="KW-0812">Transmembrane</keyword>
<feature type="domain" description="ArnT-like N-terminal" evidence="9">
    <location>
        <begin position="40"/>
        <end position="240"/>
    </location>
</feature>
<evidence type="ECO:0000256" key="8">
    <source>
        <dbReference type="SAM" id="Phobius"/>
    </source>
</evidence>
<feature type="transmembrane region" description="Helical" evidence="8">
    <location>
        <begin position="302"/>
        <end position="322"/>
    </location>
</feature>
<dbReference type="InterPro" id="IPR050297">
    <property type="entry name" value="LipidA_mod_glycosyltrf_83"/>
</dbReference>
<keyword evidence="4" id="KW-0808">Transferase</keyword>
<feature type="transmembrane region" description="Helical" evidence="8">
    <location>
        <begin position="268"/>
        <end position="290"/>
    </location>
</feature>
<dbReference type="PANTHER" id="PTHR33908">
    <property type="entry name" value="MANNOSYLTRANSFERASE YKCB-RELATED"/>
    <property type="match status" value="1"/>
</dbReference>
<keyword evidence="3 10" id="KW-0328">Glycosyltransferase</keyword>
<feature type="transmembrane region" description="Helical" evidence="8">
    <location>
        <begin position="12"/>
        <end position="36"/>
    </location>
</feature>
<dbReference type="EMBL" id="PPDD01000012">
    <property type="protein sequence ID" value="PQL57456.1"/>
    <property type="molecule type" value="Genomic_DNA"/>
</dbReference>
<sequence length="490" mass="56357">MPQICSRWIHAKYFHITIILIISGILYLLGNAGLAITDPVESNYALTAKEMLLNQNYFSPQIFNHYWYDKPIFYYVELIISYKLFGISNFGARFFSALLGVVNIGLLYSFVHQIRGKKTAVIAAILYATCAEFWIISKAVITDMTLVLFINITLMSFYIGYRKHMLHQKYATYYYIAYIGAALAVLTKGPIGFLLPGLIILIYLAVSHNLKELLYLKIPLGLLLLTFIGGSWYIYMYTMHGSDFINVFLGVHNWLRATVSEHPQFNVWYYYIIVTLIALFPWSFIISYKLYTQRKRLQKHNYITPFTILLGIWALTVLIFFTCMATKYTTYTFPALAPMTILIAILCKPHYRFIRKAAILTVMLYGILTYTVAMPLMNHASSVITSQYILNTISDNAMIISACHDYRVSTTYYSNHTIYKLEATRDDSINPMSLSWDAKKIMPLAYANELPSNTAIYLLTDSDQFPNSLDKSEWTCIESNAEGNIYKHNK</sequence>
<comment type="subcellular location">
    <subcellularLocation>
        <location evidence="1">Cell membrane</location>
        <topology evidence="1">Multi-pass membrane protein</topology>
    </subcellularLocation>
</comment>
<evidence type="ECO:0000313" key="11">
    <source>
        <dbReference type="Proteomes" id="UP000238899"/>
    </source>
</evidence>
<accession>A0ABX5C3J4</accession>
<evidence type="ECO:0000256" key="2">
    <source>
        <dbReference type="ARBA" id="ARBA00022475"/>
    </source>
</evidence>
<keyword evidence="2" id="KW-1003">Cell membrane</keyword>
<comment type="caution">
    <text evidence="10">The sequence shown here is derived from an EMBL/GenBank/DDBJ whole genome shotgun (WGS) entry which is preliminary data.</text>
</comment>
<evidence type="ECO:0000313" key="10">
    <source>
        <dbReference type="EMBL" id="PQL57456.1"/>
    </source>
</evidence>
<dbReference type="GO" id="GO:0016757">
    <property type="term" value="F:glycosyltransferase activity"/>
    <property type="evidence" value="ECO:0007669"/>
    <property type="project" value="UniProtKB-KW"/>
</dbReference>
<protein>
    <submittedName>
        <fullName evidence="10">Dolichyl-phosphate-mannose--protein mannosyltransferase</fullName>
    </submittedName>
</protein>
<name>A0ABX5C3J4_9FIRM</name>
<keyword evidence="11" id="KW-1185">Reference proteome</keyword>
<evidence type="ECO:0000259" key="9">
    <source>
        <dbReference type="Pfam" id="PF02366"/>
    </source>
</evidence>
<reference evidence="10 11" key="1">
    <citation type="journal article" date="2018" name="Int. J. Syst. Evol. Microbiol.">
        <title>Veillonella infantium sp. nov., an anaerobic, Gram-stain-negative coccus isolated from tongue biofilm of a Thai child.</title>
        <authorList>
            <person name="Mashima I."/>
            <person name="Liao Y.C."/>
            <person name="Miyakawa H."/>
            <person name="Theodorea C.F."/>
            <person name="Thawboon B."/>
            <person name="Thaweboon S."/>
            <person name="Scannapieco F.A."/>
            <person name="Nakazawa F."/>
        </authorList>
    </citation>
    <scope>NUCLEOTIDE SEQUENCE [LARGE SCALE GENOMIC DNA]</scope>
    <source>
        <strain evidence="10 11">T11011-4</strain>
    </source>
</reference>
<dbReference type="RefSeq" id="WP_105094714.1">
    <property type="nucleotide sequence ID" value="NZ_PPDD01000012.1"/>
</dbReference>
<evidence type="ECO:0000256" key="4">
    <source>
        <dbReference type="ARBA" id="ARBA00022679"/>
    </source>
</evidence>
<proteinExistence type="predicted"/>
<keyword evidence="6 8" id="KW-1133">Transmembrane helix</keyword>
<evidence type="ECO:0000256" key="3">
    <source>
        <dbReference type="ARBA" id="ARBA00022676"/>
    </source>
</evidence>
<evidence type="ECO:0000256" key="7">
    <source>
        <dbReference type="ARBA" id="ARBA00023136"/>
    </source>
</evidence>
<dbReference type="PANTHER" id="PTHR33908:SF3">
    <property type="entry name" value="UNDECAPRENYL PHOSPHATE-ALPHA-4-AMINO-4-DEOXY-L-ARABINOSE ARABINOSYL TRANSFERASE"/>
    <property type="match status" value="1"/>
</dbReference>
<evidence type="ECO:0000256" key="6">
    <source>
        <dbReference type="ARBA" id="ARBA00022989"/>
    </source>
</evidence>
<keyword evidence="7 8" id="KW-0472">Membrane</keyword>
<feature type="transmembrane region" description="Helical" evidence="8">
    <location>
        <begin position="173"/>
        <end position="206"/>
    </location>
</feature>
<evidence type="ECO:0000256" key="5">
    <source>
        <dbReference type="ARBA" id="ARBA00022692"/>
    </source>
</evidence>
<feature type="transmembrane region" description="Helical" evidence="8">
    <location>
        <begin position="213"/>
        <end position="235"/>
    </location>
</feature>
<gene>
    <name evidence="10" type="ORF">VCHSUH03_08380</name>
</gene>
<evidence type="ECO:0000256" key="1">
    <source>
        <dbReference type="ARBA" id="ARBA00004651"/>
    </source>
</evidence>
<feature type="transmembrane region" description="Helical" evidence="8">
    <location>
        <begin position="144"/>
        <end position="161"/>
    </location>
</feature>
<dbReference type="Proteomes" id="UP000238899">
    <property type="component" value="Unassembled WGS sequence"/>
</dbReference>
<dbReference type="Pfam" id="PF02366">
    <property type="entry name" value="PMT"/>
    <property type="match status" value="1"/>
</dbReference>
<feature type="transmembrane region" description="Helical" evidence="8">
    <location>
        <begin position="328"/>
        <end position="346"/>
    </location>
</feature>